<feature type="region of interest" description="Disordered" evidence="5">
    <location>
        <begin position="194"/>
        <end position="231"/>
    </location>
</feature>
<dbReference type="GO" id="GO:0050900">
    <property type="term" value="P:leukocyte migration"/>
    <property type="evidence" value="ECO:0007669"/>
    <property type="project" value="TreeGrafter"/>
</dbReference>
<dbReference type="Gene3D" id="2.60.40.1510">
    <property type="entry name" value="ntegrin, alpha v. Chain A, domain 3"/>
    <property type="match status" value="1"/>
</dbReference>
<sequence>MVLVSHPCCFLFQSAEPEPVQCSVEGDSLLCELGNPFRSNQEVQVLIRFQPNEINLDIREIQTVIQLSTLSEQADVSPVFISMLVKISLQASLTLVGAPGHASFSGHVIGESAIKGTEDVGGLLVFTLQVHIHGKRLGHHDNLQVLFDWPKEVSNGKWLLYLTEIQINGTSNSGCFPPGNVINPLNLMLSEENRKRRSLGEQGSDGEAPSPLLHLLNQRKSYTLGQGQGQG</sequence>
<evidence type="ECO:0000256" key="2">
    <source>
        <dbReference type="ARBA" id="ARBA00023037"/>
    </source>
</evidence>
<dbReference type="PANTHER" id="PTHR23220:SF89">
    <property type="entry name" value="INTEGRIN ALPHA-3"/>
    <property type="match status" value="1"/>
</dbReference>
<organism evidence="8 9">
    <name type="scientific">Takifugu flavidus</name>
    <name type="common">sansaifugu</name>
    <dbReference type="NCBI Taxonomy" id="433684"/>
    <lineage>
        <taxon>Eukaryota</taxon>
        <taxon>Metazoa</taxon>
        <taxon>Chordata</taxon>
        <taxon>Craniata</taxon>
        <taxon>Vertebrata</taxon>
        <taxon>Euteleostomi</taxon>
        <taxon>Actinopterygii</taxon>
        <taxon>Neopterygii</taxon>
        <taxon>Teleostei</taxon>
        <taxon>Neoteleostei</taxon>
        <taxon>Acanthomorphata</taxon>
        <taxon>Eupercaria</taxon>
        <taxon>Tetraodontiformes</taxon>
        <taxon>Tetradontoidea</taxon>
        <taxon>Tetraodontidae</taxon>
        <taxon>Takifugu</taxon>
    </lineage>
</organism>
<dbReference type="GO" id="GO:0007160">
    <property type="term" value="P:cell-matrix adhesion"/>
    <property type="evidence" value="ECO:0007669"/>
    <property type="project" value="TreeGrafter"/>
</dbReference>
<evidence type="ECO:0000256" key="3">
    <source>
        <dbReference type="ARBA" id="ARBA00023136"/>
    </source>
</evidence>
<dbReference type="Gene3D" id="2.60.40.1530">
    <property type="entry name" value="ntegrin, alpha v. Chain A, domain 4"/>
    <property type="match status" value="1"/>
</dbReference>
<proteinExistence type="predicted"/>
<evidence type="ECO:0000259" key="7">
    <source>
        <dbReference type="Pfam" id="PF20806"/>
    </source>
</evidence>
<evidence type="ECO:0000313" key="9">
    <source>
        <dbReference type="Proteomes" id="UP000324091"/>
    </source>
</evidence>
<protein>
    <submittedName>
        <fullName evidence="8">Integrin alpha-3 CD49 antigen-like family member C</fullName>
    </submittedName>
</protein>
<dbReference type="PANTHER" id="PTHR23220">
    <property type="entry name" value="INTEGRIN ALPHA"/>
    <property type="match status" value="1"/>
</dbReference>
<dbReference type="Pfam" id="PF20806">
    <property type="entry name" value="Integrin_A_Ig_3"/>
    <property type="match status" value="1"/>
</dbReference>
<dbReference type="GO" id="GO:0009897">
    <property type="term" value="C:external side of plasma membrane"/>
    <property type="evidence" value="ECO:0007669"/>
    <property type="project" value="TreeGrafter"/>
</dbReference>
<feature type="domain" description="Integrin alpha third immunoglobulin-like" evidence="7">
    <location>
        <begin position="92"/>
        <end position="206"/>
    </location>
</feature>
<reference evidence="8 9" key="1">
    <citation type="submission" date="2019-04" db="EMBL/GenBank/DDBJ databases">
        <title>Chromosome genome assembly for Takifugu flavidus.</title>
        <authorList>
            <person name="Xiao S."/>
        </authorList>
    </citation>
    <scope>NUCLEOTIDE SEQUENCE [LARGE SCALE GENOMIC DNA]</scope>
    <source>
        <strain evidence="8">HTHZ2018</strain>
        <tissue evidence="8">Muscle</tissue>
    </source>
</reference>
<keyword evidence="3" id="KW-0472">Membrane</keyword>
<keyword evidence="9" id="KW-1185">Reference proteome</keyword>
<name>A0A5C6MI92_9TELE</name>
<evidence type="ECO:0000256" key="4">
    <source>
        <dbReference type="ARBA" id="ARBA00023180"/>
    </source>
</evidence>
<dbReference type="GO" id="GO:0008305">
    <property type="term" value="C:integrin complex"/>
    <property type="evidence" value="ECO:0007669"/>
    <property type="project" value="TreeGrafter"/>
</dbReference>
<dbReference type="InterPro" id="IPR048285">
    <property type="entry name" value="Integrin_alpha_Ig-like_2"/>
</dbReference>
<evidence type="ECO:0000256" key="1">
    <source>
        <dbReference type="ARBA" id="ARBA00004479"/>
    </source>
</evidence>
<evidence type="ECO:0000259" key="6">
    <source>
        <dbReference type="Pfam" id="PF20805"/>
    </source>
</evidence>
<dbReference type="Pfam" id="PF20805">
    <property type="entry name" value="Integrin_A_Ig_2"/>
    <property type="match status" value="1"/>
</dbReference>
<dbReference type="EMBL" id="RHFK02000228">
    <property type="protein sequence ID" value="TWW54459.1"/>
    <property type="molecule type" value="Genomic_DNA"/>
</dbReference>
<dbReference type="GO" id="GO:0033627">
    <property type="term" value="P:cell adhesion mediated by integrin"/>
    <property type="evidence" value="ECO:0007669"/>
    <property type="project" value="TreeGrafter"/>
</dbReference>
<dbReference type="GO" id="GO:0005178">
    <property type="term" value="F:integrin binding"/>
    <property type="evidence" value="ECO:0007669"/>
    <property type="project" value="TreeGrafter"/>
</dbReference>
<comment type="caution">
    <text evidence="8">The sequence shown here is derived from an EMBL/GenBank/DDBJ whole genome shotgun (WGS) entry which is preliminary data.</text>
</comment>
<gene>
    <name evidence="8" type="ORF">D4764_0091960</name>
</gene>
<dbReference type="GO" id="GO:0007229">
    <property type="term" value="P:integrin-mediated signaling pathway"/>
    <property type="evidence" value="ECO:0007669"/>
    <property type="project" value="UniProtKB-KW"/>
</dbReference>
<comment type="subcellular location">
    <subcellularLocation>
        <location evidence="1">Membrane</location>
        <topology evidence="1">Single-pass type I membrane protein</topology>
    </subcellularLocation>
</comment>
<evidence type="ECO:0000313" key="8">
    <source>
        <dbReference type="EMBL" id="TWW54459.1"/>
    </source>
</evidence>
<evidence type="ECO:0000256" key="5">
    <source>
        <dbReference type="SAM" id="MobiDB-lite"/>
    </source>
</evidence>
<dbReference type="GO" id="GO:0098609">
    <property type="term" value="P:cell-cell adhesion"/>
    <property type="evidence" value="ECO:0007669"/>
    <property type="project" value="TreeGrafter"/>
</dbReference>
<dbReference type="InterPro" id="IPR048286">
    <property type="entry name" value="Integrin_alpha_Ig-like_3"/>
</dbReference>
<feature type="domain" description="Integrin alpha second immunoglobulin-like" evidence="6">
    <location>
        <begin position="17"/>
        <end position="76"/>
    </location>
</feature>
<dbReference type="InterPro" id="IPR032695">
    <property type="entry name" value="Integrin_dom_sf"/>
</dbReference>
<dbReference type="Proteomes" id="UP000324091">
    <property type="component" value="Unassembled WGS sequence"/>
</dbReference>
<keyword evidence="2 8" id="KW-0401">Integrin</keyword>
<keyword evidence="4" id="KW-0325">Glycoprotein</keyword>
<accession>A0A5C6MI92</accession>
<dbReference type="SUPFAM" id="SSF69179">
    <property type="entry name" value="Integrin domains"/>
    <property type="match status" value="2"/>
</dbReference>
<dbReference type="AlphaFoldDB" id="A0A5C6MI92"/>